<dbReference type="CDD" id="cd07713">
    <property type="entry name" value="DHPS-like_MBL-fold"/>
    <property type="match status" value="1"/>
</dbReference>
<organism evidence="2">
    <name type="scientific">Candidatus Caldatribacterium saccharofermentans</name>
    <dbReference type="NCBI Taxonomy" id="1454753"/>
    <lineage>
        <taxon>Bacteria</taxon>
        <taxon>Pseudomonadati</taxon>
        <taxon>Atribacterota</taxon>
        <taxon>Atribacteria</taxon>
        <taxon>Atribacterales</taxon>
        <taxon>Candidatus Caldatribacteriaceae</taxon>
        <taxon>Candidatus Caldatribacterium</taxon>
    </lineage>
</organism>
<dbReference type="Gene3D" id="3.60.15.10">
    <property type="entry name" value="Ribonuclease Z/Hydroxyacylglutathione hydrolase-like"/>
    <property type="match status" value="1"/>
</dbReference>
<accession>A0A7V4THM3</accession>
<dbReference type="EMBL" id="DTIY01000017">
    <property type="protein sequence ID" value="HGY38653.1"/>
    <property type="molecule type" value="Genomic_DNA"/>
</dbReference>
<name>A0A7V4THM3_9BACT</name>
<dbReference type="InterPro" id="IPR001279">
    <property type="entry name" value="Metallo-B-lactamas"/>
</dbReference>
<dbReference type="GO" id="GO:0016787">
    <property type="term" value="F:hydrolase activity"/>
    <property type="evidence" value="ECO:0007669"/>
    <property type="project" value="UniProtKB-KW"/>
</dbReference>
<dbReference type="SMART" id="SM00849">
    <property type="entry name" value="Lactamase_B"/>
    <property type="match status" value="1"/>
</dbReference>
<proteinExistence type="predicted"/>
<dbReference type="SUPFAM" id="SSF56281">
    <property type="entry name" value="Metallo-hydrolase/oxidoreductase"/>
    <property type="match status" value="1"/>
</dbReference>
<dbReference type="InterPro" id="IPR052926">
    <property type="entry name" value="Metallo-beta-lactamase_dom"/>
</dbReference>
<dbReference type="InterPro" id="IPR036866">
    <property type="entry name" value="RibonucZ/Hydroxyglut_hydro"/>
</dbReference>
<gene>
    <name evidence="2" type="ORF">ENW11_02420</name>
</gene>
<evidence type="ECO:0000259" key="1">
    <source>
        <dbReference type="SMART" id="SM00849"/>
    </source>
</evidence>
<dbReference type="InterPro" id="IPR041712">
    <property type="entry name" value="DHPS-like_MBL-fold"/>
</dbReference>
<evidence type="ECO:0000313" key="2">
    <source>
        <dbReference type="EMBL" id="HGY38653.1"/>
    </source>
</evidence>
<dbReference type="Pfam" id="PF00753">
    <property type="entry name" value="Lactamase_B"/>
    <property type="match status" value="1"/>
</dbReference>
<dbReference type="AlphaFoldDB" id="A0A7V4THM3"/>
<dbReference type="PANTHER" id="PTHR13754">
    <property type="entry name" value="METALLO-BETA-LACTAMASE SUPERFAMILY PROTEIN"/>
    <property type="match status" value="1"/>
</dbReference>
<reference evidence="2" key="1">
    <citation type="journal article" date="2020" name="mSystems">
        <title>Genome- and Community-Level Interaction Insights into Carbon Utilization and Element Cycling Functions of Hydrothermarchaeota in Hydrothermal Sediment.</title>
        <authorList>
            <person name="Zhou Z."/>
            <person name="Liu Y."/>
            <person name="Xu W."/>
            <person name="Pan J."/>
            <person name="Luo Z.H."/>
            <person name="Li M."/>
        </authorList>
    </citation>
    <scope>NUCLEOTIDE SEQUENCE [LARGE SCALE GENOMIC DNA]</scope>
    <source>
        <strain evidence="2">SpSt-82</strain>
    </source>
</reference>
<sequence>MPFPATPKTAMTATGIEVEVGLRENMVKLTVLYDNTALAPSLLASHGFSCLVEGEENILFDTGESGPLLFKNMELLGIDPGTISSVVISHEHYDHIGGLWHFLCSYPRVTVYILPSFSEATRARIRETGAKCIEVQAPQRLTSSVATTGEVEGSVREQGLLIEGEEGVLLLCGCCHPGVDAFLERARLWGKRISGFLGGLHLAFAQEEDIDKTLEVMKAEGVGKVAPAHCTGFFATERIRSLWAEGYVPCGVGMTLLWGRKEK</sequence>
<comment type="caution">
    <text evidence="2">The sequence shown here is derived from an EMBL/GenBank/DDBJ whole genome shotgun (WGS) entry which is preliminary data.</text>
</comment>
<keyword evidence="2" id="KW-0378">Hydrolase</keyword>
<protein>
    <submittedName>
        <fullName evidence="2">MBL fold metallo-hydrolase</fullName>
    </submittedName>
</protein>
<dbReference type="GO" id="GO:0016740">
    <property type="term" value="F:transferase activity"/>
    <property type="evidence" value="ECO:0007669"/>
    <property type="project" value="TreeGrafter"/>
</dbReference>
<dbReference type="PANTHER" id="PTHR13754:SF13">
    <property type="entry name" value="METALLO-BETA-LACTAMASE SUPERFAMILY PROTEIN (AFU_ORTHOLOGUE AFUA_3G07630)"/>
    <property type="match status" value="1"/>
</dbReference>
<feature type="domain" description="Metallo-beta-lactamase" evidence="1">
    <location>
        <begin position="46"/>
        <end position="229"/>
    </location>
</feature>